<reference evidence="2" key="1">
    <citation type="journal article" date="2010" name="Science">
        <title>Plasticity of animal genome architecture unmasked by rapid evolution of a pelagic tunicate.</title>
        <authorList>
            <person name="Denoeud F."/>
            <person name="Henriet S."/>
            <person name="Mungpakdee S."/>
            <person name="Aury J.M."/>
            <person name="Da Silva C."/>
            <person name="Brinkmann H."/>
            <person name="Mikhaleva J."/>
            <person name="Olsen L.C."/>
            <person name="Jubin C."/>
            <person name="Canestro C."/>
            <person name="Bouquet J.M."/>
            <person name="Danks G."/>
            <person name="Poulain J."/>
            <person name="Campsteijn C."/>
            <person name="Adamski M."/>
            <person name="Cross I."/>
            <person name="Yadetie F."/>
            <person name="Muffato M."/>
            <person name="Louis A."/>
            <person name="Butcher S."/>
            <person name="Tsagkogeorga G."/>
            <person name="Konrad A."/>
            <person name="Singh S."/>
            <person name="Jensen M.F."/>
            <person name="Cong E.H."/>
            <person name="Eikeseth-Otteraa H."/>
            <person name="Noel B."/>
            <person name="Anthouard V."/>
            <person name="Porcel B.M."/>
            <person name="Kachouri-Lafond R."/>
            <person name="Nishino A."/>
            <person name="Ugolini M."/>
            <person name="Chourrout P."/>
            <person name="Nishida H."/>
            <person name="Aasland R."/>
            <person name="Huzurbazar S."/>
            <person name="Westhof E."/>
            <person name="Delsuc F."/>
            <person name="Lehrach H."/>
            <person name="Reinhardt R."/>
            <person name="Weissenbach J."/>
            <person name="Roy S.W."/>
            <person name="Artiguenave F."/>
            <person name="Postlethwait J.H."/>
            <person name="Manak J.R."/>
            <person name="Thompson E.M."/>
            <person name="Jaillon O."/>
            <person name="Du Pasquier L."/>
            <person name="Boudinot P."/>
            <person name="Liberles D.A."/>
            <person name="Volff J.N."/>
            <person name="Philippe H."/>
            <person name="Lenhard B."/>
            <person name="Roest Crollius H."/>
            <person name="Wincker P."/>
            <person name="Chourrout D."/>
        </authorList>
    </citation>
    <scope>NUCLEOTIDE SEQUENCE [LARGE SCALE GENOMIC DNA]</scope>
</reference>
<evidence type="ECO:0000313" key="3">
    <source>
        <dbReference type="Proteomes" id="UP000001307"/>
    </source>
</evidence>
<organism evidence="2">
    <name type="scientific">Oikopleura dioica</name>
    <name type="common">Tunicate</name>
    <dbReference type="NCBI Taxonomy" id="34765"/>
    <lineage>
        <taxon>Eukaryota</taxon>
        <taxon>Metazoa</taxon>
        <taxon>Chordata</taxon>
        <taxon>Tunicata</taxon>
        <taxon>Appendicularia</taxon>
        <taxon>Copelata</taxon>
        <taxon>Oikopleuridae</taxon>
        <taxon>Oikopleura</taxon>
    </lineage>
</organism>
<proteinExistence type="predicted"/>
<gene>
    <name evidence="2" type="ORF">GSOID_T00001729001</name>
</gene>
<evidence type="ECO:0000256" key="1">
    <source>
        <dbReference type="SAM" id="Coils"/>
    </source>
</evidence>
<keyword evidence="3" id="KW-1185">Reference proteome</keyword>
<feature type="coiled-coil region" evidence="1">
    <location>
        <begin position="25"/>
        <end position="103"/>
    </location>
</feature>
<dbReference type="OrthoDB" id="10422867at2759"/>
<protein>
    <submittedName>
        <fullName evidence="2">Uncharacterized protein</fullName>
    </submittedName>
</protein>
<dbReference type="Proteomes" id="UP000001307">
    <property type="component" value="Unassembled WGS sequence"/>
</dbReference>
<sequence length="141" mass="16612">MPNPEALAHNFEEIAEKCRQEVGDADEIDKRNNQLREQILEKIRKRESLQQDMLEMQKYVQVKAEIAKCRTKHDEMVQRFAELEAKKNRRREVLAKIEELAGRSVVMKTDKQPASCWLTTTREQTANEIEANLTEKKTEER</sequence>
<evidence type="ECO:0000313" key="2">
    <source>
        <dbReference type="EMBL" id="CBY12361.1"/>
    </source>
</evidence>
<keyword evidence="1" id="KW-0175">Coiled coil</keyword>
<dbReference type="InParanoid" id="E4XRE5"/>
<dbReference type="EMBL" id="FN653117">
    <property type="protein sequence ID" value="CBY12361.1"/>
    <property type="molecule type" value="Genomic_DNA"/>
</dbReference>
<accession>E4XRE5</accession>
<name>E4XRE5_OIKDI</name>
<dbReference type="AlphaFoldDB" id="E4XRE5"/>